<protein>
    <submittedName>
        <fullName evidence="1">Uncharacterized protein</fullName>
    </submittedName>
</protein>
<comment type="caution">
    <text evidence="1">The sequence shown here is derived from an EMBL/GenBank/DDBJ whole genome shotgun (WGS) entry which is preliminary data.</text>
</comment>
<dbReference type="AlphaFoldDB" id="R9PPJ8"/>
<evidence type="ECO:0000313" key="1">
    <source>
        <dbReference type="EMBL" id="GAD03208.1"/>
    </source>
</evidence>
<accession>R9PPJ8</accession>
<evidence type="ECO:0000313" key="2">
    <source>
        <dbReference type="Proteomes" id="UP000014461"/>
    </source>
</evidence>
<keyword evidence="2" id="KW-1185">Reference proteome</keyword>
<dbReference type="EMBL" id="BARX01000024">
    <property type="protein sequence ID" value="GAD03208.1"/>
    <property type="molecule type" value="Genomic_DNA"/>
</dbReference>
<name>R9PPJ8_AGAAL</name>
<proteinExistence type="predicted"/>
<gene>
    <name evidence="1" type="ORF">AALB_3288</name>
</gene>
<organism evidence="1 2">
    <name type="scientific">Agarivorans albus MKT 106</name>
    <dbReference type="NCBI Taxonomy" id="1331007"/>
    <lineage>
        <taxon>Bacteria</taxon>
        <taxon>Pseudomonadati</taxon>
        <taxon>Pseudomonadota</taxon>
        <taxon>Gammaproteobacteria</taxon>
        <taxon>Alteromonadales</taxon>
        <taxon>Alteromonadaceae</taxon>
        <taxon>Agarivorans</taxon>
    </lineage>
</organism>
<reference evidence="1" key="1">
    <citation type="journal article" date="2013" name="Genome Announc.">
        <title>Draft Genome Sequence of Agarivorans albus Strain MKT 106T, an Agarolytic Marine Bacterium.</title>
        <authorList>
            <person name="Yasuike M."/>
            <person name="Nakamura Y."/>
            <person name="Kai W."/>
            <person name="Fujiwara A."/>
            <person name="Fukui Y."/>
            <person name="Satomi M."/>
            <person name="Sano M."/>
        </authorList>
    </citation>
    <scope>NUCLEOTIDE SEQUENCE [LARGE SCALE GENOMIC DNA]</scope>
</reference>
<sequence length="46" mass="5247">MKRSIFVFILTNRKMSTPRNKEAVKKNFLLILGDIIDAKSRSAASH</sequence>
<dbReference type="Proteomes" id="UP000014461">
    <property type="component" value="Unassembled WGS sequence"/>
</dbReference>